<sequence length="122" mass="13830">MDVSKICWDSIGDVDDLDDEAKLFNSFGQVVESNAPTKEMNFKHKGNPCITLALMEEMKLRDQLLTRARYAGKICERIALELFTDYLKEKDLLTGHQSGNKSNHSTETLNILVSDFVLNTMD</sequence>
<proteinExistence type="predicted"/>
<organism evidence="1 2">
    <name type="scientific">Paramuricea clavata</name>
    <name type="common">Red gorgonian</name>
    <name type="synonym">Violescent sea-whip</name>
    <dbReference type="NCBI Taxonomy" id="317549"/>
    <lineage>
        <taxon>Eukaryota</taxon>
        <taxon>Metazoa</taxon>
        <taxon>Cnidaria</taxon>
        <taxon>Anthozoa</taxon>
        <taxon>Octocorallia</taxon>
        <taxon>Malacalcyonacea</taxon>
        <taxon>Plexauridae</taxon>
        <taxon>Paramuricea</taxon>
    </lineage>
</organism>
<name>A0A7D9JDA0_PARCT</name>
<keyword evidence="2" id="KW-1185">Reference proteome</keyword>
<dbReference type="EMBL" id="CACRXK020014502">
    <property type="protein sequence ID" value="CAB4026942.1"/>
    <property type="molecule type" value="Genomic_DNA"/>
</dbReference>
<protein>
    <submittedName>
        <fullName evidence="1">Uncharacterized protein</fullName>
    </submittedName>
</protein>
<evidence type="ECO:0000313" key="1">
    <source>
        <dbReference type="EMBL" id="CAB4026942.1"/>
    </source>
</evidence>
<dbReference type="Proteomes" id="UP001152795">
    <property type="component" value="Unassembled WGS sequence"/>
</dbReference>
<evidence type="ECO:0000313" key="2">
    <source>
        <dbReference type="Proteomes" id="UP001152795"/>
    </source>
</evidence>
<accession>A0A7D9JDA0</accession>
<comment type="caution">
    <text evidence="1">The sequence shown here is derived from an EMBL/GenBank/DDBJ whole genome shotgun (WGS) entry which is preliminary data.</text>
</comment>
<reference evidence="1" key="1">
    <citation type="submission" date="2020-04" db="EMBL/GenBank/DDBJ databases">
        <authorList>
            <person name="Alioto T."/>
            <person name="Alioto T."/>
            <person name="Gomez Garrido J."/>
        </authorList>
    </citation>
    <scope>NUCLEOTIDE SEQUENCE</scope>
    <source>
        <strain evidence="1">A484AB</strain>
    </source>
</reference>
<dbReference type="AlphaFoldDB" id="A0A7D9JDA0"/>
<gene>
    <name evidence="1" type="ORF">PACLA_8A040298</name>
</gene>
<feature type="non-terminal residue" evidence="1">
    <location>
        <position position="122"/>
    </location>
</feature>